<reference evidence="2 3" key="1">
    <citation type="submission" date="2019-11" db="EMBL/GenBank/DDBJ databases">
        <title>Growth characteristics of pneumococcus vary with the chemical composition of the capsule and with environmental conditions.</title>
        <authorList>
            <person name="Tothpal A."/>
            <person name="Desobry K."/>
            <person name="Joshi S."/>
            <person name="Wyllie A.L."/>
            <person name="Weinberger D.M."/>
        </authorList>
    </citation>
    <scope>NUCLEOTIDE SEQUENCE [LARGE SCALE GENOMIC DNA]</scope>
    <source>
        <strain evidence="3">pnumococcus22F</strain>
    </source>
</reference>
<dbReference type="InterPro" id="IPR028096">
    <property type="entry name" value="EfeO_Cupredoxin"/>
</dbReference>
<evidence type="ECO:0000259" key="1">
    <source>
        <dbReference type="Pfam" id="PF13473"/>
    </source>
</evidence>
<dbReference type="AlphaFoldDB" id="A0A6G2D634"/>
<feature type="domain" description="EfeO-type cupredoxin-like" evidence="1">
    <location>
        <begin position="7"/>
        <end position="77"/>
    </location>
</feature>
<dbReference type="EMBL" id="WNHJ01000553">
    <property type="protein sequence ID" value="MTV64304.1"/>
    <property type="molecule type" value="Genomic_DNA"/>
</dbReference>
<gene>
    <name evidence="2" type="ORF">GM539_13295</name>
</gene>
<accession>A0A6G2D634</accession>
<proteinExistence type="predicted"/>
<feature type="non-terminal residue" evidence="2">
    <location>
        <position position="78"/>
    </location>
</feature>
<sequence>MTEIVKASLENGVQKIRITAEKGYHPAHIKLQKGIPAEITFHRVTPSNCYKEILFEEEGILEPIAQDEEKVIRFTPQD</sequence>
<organism evidence="2 3">
    <name type="scientific">Streptococcus pneumoniae</name>
    <dbReference type="NCBI Taxonomy" id="1313"/>
    <lineage>
        <taxon>Bacteria</taxon>
        <taxon>Bacillati</taxon>
        <taxon>Bacillota</taxon>
        <taxon>Bacilli</taxon>
        <taxon>Lactobacillales</taxon>
        <taxon>Streptococcaceae</taxon>
        <taxon>Streptococcus</taxon>
    </lineage>
</organism>
<dbReference type="Pfam" id="PF13473">
    <property type="entry name" value="Cupredoxin_1"/>
    <property type="match status" value="1"/>
</dbReference>
<evidence type="ECO:0000313" key="2">
    <source>
        <dbReference type="EMBL" id="MTV64304.1"/>
    </source>
</evidence>
<name>A0A6G2D634_STREE</name>
<dbReference type="Gene3D" id="2.60.40.420">
    <property type="entry name" value="Cupredoxins - blue copper proteins"/>
    <property type="match status" value="1"/>
</dbReference>
<evidence type="ECO:0000313" key="3">
    <source>
        <dbReference type="Proteomes" id="UP000474228"/>
    </source>
</evidence>
<dbReference type="Proteomes" id="UP000474228">
    <property type="component" value="Unassembled WGS sequence"/>
</dbReference>
<comment type="caution">
    <text evidence="2">The sequence shown here is derived from an EMBL/GenBank/DDBJ whole genome shotgun (WGS) entry which is preliminary data.</text>
</comment>
<protein>
    <submittedName>
        <fullName evidence="2">Heavy metal translocating P-type ATPase</fullName>
    </submittedName>
</protein>
<dbReference type="RefSeq" id="WP_330162926.1">
    <property type="nucleotide sequence ID" value="NZ_WNHJ01000553.1"/>
</dbReference>
<dbReference type="InterPro" id="IPR008972">
    <property type="entry name" value="Cupredoxin"/>
</dbReference>